<evidence type="ECO:0000256" key="1">
    <source>
        <dbReference type="ARBA" id="ARBA00023015"/>
    </source>
</evidence>
<evidence type="ECO:0000259" key="4">
    <source>
        <dbReference type="PROSITE" id="PS51063"/>
    </source>
</evidence>
<dbReference type="RefSeq" id="WP_183981521.1">
    <property type="nucleotide sequence ID" value="NZ_JACHEB010000017.1"/>
</dbReference>
<dbReference type="Gene3D" id="2.60.120.10">
    <property type="entry name" value="Jelly Rolls"/>
    <property type="match status" value="1"/>
</dbReference>
<dbReference type="GO" id="GO:0006355">
    <property type="term" value="P:regulation of DNA-templated transcription"/>
    <property type="evidence" value="ECO:0007669"/>
    <property type="project" value="InterPro"/>
</dbReference>
<dbReference type="Proteomes" id="UP000535182">
    <property type="component" value="Unassembled WGS sequence"/>
</dbReference>
<dbReference type="SUPFAM" id="SSF51206">
    <property type="entry name" value="cAMP-binding domain-like"/>
    <property type="match status" value="1"/>
</dbReference>
<dbReference type="GO" id="GO:0003677">
    <property type="term" value="F:DNA binding"/>
    <property type="evidence" value="ECO:0007669"/>
    <property type="project" value="UniProtKB-KW"/>
</dbReference>
<dbReference type="SMART" id="SM00419">
    <property type="entry name" value="HTH_CRP"/>
    <property type="match status" value="1"/>
</dbReference>
<dbReference type="PROSITE" id="PS51063">
    <property type="entry name" value="HTH_CRP_2"/>
    <property type="match status" value="1"/>
</dbReference>
<gene>
    <name evidence="5" type="ORF">HDF14_005371</name>
</gene>
<proteinExistence type="predicted"/>
<keyword evidence="6" id="KW-1185">Reference proteome</keyword>
<dbReference type="EMBL" id="JACHEB010000017">
    <property type="protein sequence ID" value="MBB5331722.1"/>
    <property type="molecule type" value="Genomic_DNA"/>
</dbReference>
<keyword evidence="2" id="KW-0238">DNA-binding</keyword>
<feature type="domain" description="HTH crp-type" evidence="4">
    <location>
        <begin position="142"/>
        <end position="208"/>
    </location>
</feature>
<dbReference type="InterPro" id="IPR012318">
    <property type="entry name" value="HTH_CRP"/>
</dbReference>
<dbReference type="SUPFAM" id="SSF46785">
    <property type="entry name" value="Winged helix' DNA-binding domain"/>
    <property type="match status" value="1"/>
</dbReference>
<name>A0A9X0QJM8_9BACT</name>
<keyword evidence="3" id="KW-0804">Transcription</keyword>
<accession>A0A9X0QJM8</accession>
<dbReference type="InterPro" id="IPR036390">
    <property type="entry name" value="WH_DNA-bd_sf"/>
</dbReference>
<dbReference type="AlphaFoldDB" id="A0A9X0QJM8"/>
<evidence type="ECO:0000313" key="5">
    <source>
        <dbReference type="EMBL" id="MBB5331722.1"/>
    </source>
</evidence>
<sequence length="234" mass="25949">MNPSVFKNKLLGALDPEIISRLQLRPLKLPIGQEIENPGQAIDNVIFIEEGIGSMTTTFEDSFQVEVGLFGYESVMGGSALIGTKLSLNKVYMQMGGHGFSCRTELAVAEYSRFGRFHDVVLRYQQALLIQACQSVGCIAHHVVAQRLSRWLLLCADRSESTVLQLTHQYLGDMLGTNRSTVSSAAAQLQSENLIEYSRGKVTITDRSGLEARSCECYGVVRDHLNNYLEVQQN</sequence>
<evidence type="ECO:0000256" key="3">
    <source>
        <dbReference type="ARBA" id="ARBA00023163"/>
    </source>
</evidence>
<keyword evidence="1" id="KW-0805">Transcription regulation</keyword>
<evidence type="ECO:0000313" key="6">
    <source>
        <dbReference type="Proteomes" id="UP000535182"/>
    </source>
</evidence>
<protein>
    <recommendedName>
        <fullName evidence="4">HTH crp-type domain-containing protein</fullName>
    </recommendedName>
</protein>
<comment type="caution">
    <text evidence="5">The sequence shown here is derived from an EMBL/GenBank/DDBJ whole genome shotgun (WGS) entry which is preliminary data.</text>
</comment>
<reference evidence="5 6" key="1">
    <citation type="submission" date="2020-08" db="EMBL/GenBank/DDBJ databases">
        <title>Genomic Encyclopedia of Type Strains, Phase IV (KMG-V): Genome sequencing to study the core and pangenomes of soil and plant-associated prokaryotes.</title>
        <authorList>
            <person name="Whitman W."/>
        </authorList>
    </citation>
    <scope>NUCLEOTIDE SEQUENCE [LARGE SCALE GENOMIC DNA]</scope>
    <source>
        <strain evidence="5 6">X5P2</strain>
    </source>
</reference>
<evidence type="ECO:0000256" key="2">
    <source>
        <dbReference type="ARBA" id="ARBA00023125"/>
    </source>
</evidence>
<dbReference type="Pfam" id="PF13545">
    <property type="entry name" value="HTH_Crp_2"/>
    <property type="match status" value="1"/>
</dbReference>
<dbReference type="InterPro" id="IPR014710">
    <property type="entry name" value="RmlC-like_jellyroll"/>
</dbReference>
<dbReference type="InterPro" id="IPR018490">
    <property type="entry name" value="cNMP-bd_dom_sf"/>
</dbReference>
<organism evidence="5 6">
    <name type="scientific">Tunturiibacter gelidiferens</name>
    <dbReference type="NCBI Taxonomy" id="3069689"/>
    <lineage>
        <taxon>Bacteria</taxon>
        <taxon>Pseudomonadati</taxon>
        <taxon>Acidobacteriota</taxon>
        <taxon>Terriglobia</taxon>
        <taxon>Terriglobales</taxon>
        <taxon>Acidobacteriaceae</taxon>
        <taxon>Tunturiibacter</taxon>
    </lineage>
</organism>